<evidence type="ECO:0000313" key="1">
    <source>
        <dbReference type="EMBL" id="KAG5837954.1"/>
    </source>
</evidence>
<proteinExistence type="predicted"/>
<gene>
    <name evidence="1" type="ORF">ANANG_G00218580</name>
</gene>
<evidence type="ECO:0000313" key="2">
    <source>
        <dbReference type="Proteomes" id="UP001044222"/>
    </source>
</evidence>
<dbReference type="AlphaFoldDB" id="A0A9D3LY36"/>
<dbReference type="EMBL" id="JAFIRN010000012">
    <property type="protein sequence ID" value="KAG5837954.1"/>
    <property type="molecule type" value="Genomic_DNA"/>
</dbReference>
<sequence length="78" mass="8688">FFACNVYNSIEIEAGLVATSCDREKPKDLESKLGGPVNFTFGHRSSTMAENCSDSHEVTFDKPKPRFKSVELLLKLCC</sequence>
<comment type="caution">
    <text evidence="1">The sequence shown here is derived from an EMBL/GenBank/DDBJ whole genome shotgun (WGS) entry which is preliminary data.</text>
</comment>
<keyword evidence="2" id="KW-1185">Reference proteome</keyword>
<feature type="non-terminal residue" evidence="1">
    <location>
        <position position="78"/>
    </location>
</feature>
<name>A0A9D3LY36_ANGAN</name>
<protein>
    <submittedName>
        <fullName evidence="1">Uncharacterized protein</fullName>
    </submittedName>
</protein>
<reference evidence="1" key="1">
    <citation type="submission" date="2021-01" db="EMBL/GenBank/DDBJ databases">
        <title>A chromosome-scale assembly of European eel, Anguilla anguilla.</title>
        <authorList>
            <person name="Henkel C."/>
            <person name="Jong-Raadsen S.A."/>
            <person name="Dufour S."/>
            <person name="Weltzien F.-A."/>
            <person name="Palstra A.P."/>
            <person name="Pelster B."/>
            <person name="Spaink H.P."/>
            <person name="Van Den Thillart G.E."/>
            <person name="Jansen H."/>
            <person name="Zahm M."/>
            <person name="Klopp C."/>
            <person name="Cedric C."/>
            <person name="Louis A."/>
            <person name="Berthelot C."/>
            <person name="Parey E."/>
            <person name="Roest Crollius H."/>
            <person name="Montfort J."/>
            <person name="Robinson-Rechavi M."/>
            <person name="Bucao C."/>
            <person name="Bouchez O."/>
            <person name="Gislard M."/>
            <person name="Lluch J."/>
            <person name="Milhes M."/>
            <person name="Lampietro C."/>
            <person name="Lopez Roques C."/>
            <person name="Donnadieu C."/>
            <person name="Braasch I."/>
            <person name="Desvignes T."/>
            <person name="Postlethwait J."/>
            <person name="Bobe J."/>
            <person name="Guiguen Y."/>
            <person name="Dirks R."/>
        </authorList>
    </citation>
    <scope>NUCLEOTIDE SEQUENCE</scope>
    <source>
        <strain evidence="1">Tag_6206</strain>
        <tissue evidence="1">Liver</tissue>
    </source>
</reference>
<dbReference type="Proteomes" id="UP001044222">
    <property type="component" value="Chromosome 12"/>
</dbReference>
<organism evidence="1 2">
    <name type="scientific">Anguilla anguilla</name>
    <name type="common">European freshwater eel</name>
    <name type="synonym">Muraena anguilla</name>
    <dbReference type="NCBI Taxonomy" id="7936"/>
    <lineage>
        <taxon>Eukaryota</taxon>
        <taxon>Metazoa</taxon>
        <taxon>Chordata</taxon>
        <taxon>Craniata</taxon>
        <taxon>Vertebrata</taxon>
        <taxon>Euteleostomi</taxon>
        <taxon>Actinopterygii</taxon>
        <taxon>Neopterygii</taxon>
        <taxon>Teleostei</taxon>
        <taxon>Anguilliformes</taxon>
        <taxon>Anguillidae</taxon>
        <taxon>Anguilla</taxon>
    </lineage>
</organism>
<accession>A0A9D3LY36</accession>